<dbReference type="PANTHER" id="PTHR13256">
    <property type="entry name" value="N-ACETYLTRANSFERASE 9"/>
    <property type="match status" value="1"/>
</dbReference>
<dbReference type="SUPFAM" id="SSF55729">
    <property type="entry name" value="Acyl-CoA N-acyltransferases (Nat)"/>
    <property type="match status" value="1"/>
</dbReference>
<organism evidence="5 6">
    <name type="scientific">Crucibulum laeve</name>
    <dbReference type="NCBI Taxonomy" id="68775"/>
    <lineage>
        <taxon>Eukaryota</taxon>
        <taxon>Fungi</taxon>
        <taxon>Dikarya</taxon>
        <taxon>Basidiomycota</taxon>
        <taxon>Agaricomycotina</taxon>
        <taxon>Agaricomycetes</taxon>
        <taxon>Agaricomycetidae</taxon>
        <taxon>Agaricales</taxon>
        <taxon>Agaricineae</taxon>
        <taxon>Nidulariaceae</taxon>
        <taxon>Crucibulum</taxon>
    </lineage>
</organism>
<dbReference type="AlphaFoldDB" id="A0A5C3LI15"/>
<dbReference type="PANTHER" id="PTHR13256:SF16">
    <property type="entry name" value="ALPHA_BETA-TUBULIN-N-ACETYLTRANSFERASE 9"/>
    <property type="match status" value="1"/>
</dbReference>
<dbReference type="EMBL" id="ML213679">
    <property type="protein sequence ID" value="TFK32295.1"/>
    <property type="molecule type" value="Genomic_DNA"/>
</dbReference>
<keyword evidence="3" id="KW-0012">Acyltransferase</keyword>
<keyword evidence="6" id="KW-1185">Reference proteome</keyword>
<evidence type="ECO:0000256" key="3">
    <source>
        <dbReference type="ARBA" id="ARBA00023315"/>
    </source>
</evidence>
<dbReference type="GO" id="GO:0008080">
    <property type="term" value="F:N-acetyltransferase activity"/>
    <property type="evidence" value="ECO:0007669"/>
    <property type="project" value="InterPro"/>
</dbReference>
<evidence type="ECO:0000313" key="6">
    <source>
        <dbReference type="Proteomes" id="UP000308652"/>
    </source>
</evidence>
<evidence type="ECO:0000256" key="2">
    <source>
        <dbReference type="ARBA" id="ARBA00022679"/>
    </source>
</evidence>
<sequence length="236" mass="26866">MKANINTVLVGDKVILVPYRLEHVPKYHEWMLDEELRNLTASEPLSLKEEYEMQEKWQVDEDKLTFIILAQDSPSEAKSSSSYSIIIPRTEPISPDDPRIASLTMIGDVNIFLHGTLPSSETAEKITRAGEEEDEFEAEVEIMIAEPAYRRGGRALEGLQLMLTYATGVPEAFILAGDARLDSLRAIKSPWKISPNSLVTRISDINEPSIRLFEKLGFQITKRVEVFSEIEMRWRK</sequence>
<dbReference type="InterPro" id="IPR000182">
    <property type="entry name" value="GNAT_dom"/>
</dbReference>
<dbReference type="OrthoDB" id="5043642at2759"/>
<feature type="domain" description="N-acetyltransferase" evidence="4">
    <location>
        <begin position="134"/>
        <end position="219"/>
    </location>
</feature>
<accession>A0A5C3LI15</accession>
<evidence type="ECO:0000313" key="5">
    <source>
        <dbReference type="EMBL" id="TFK32295.1"/>
    </source>
</evidence>
<name>A0A5C3LI15_9AGAR</name>
<dbReference type="Pfam" id="PF13302">
    <property type="entry name" value="Acetyltransf_3"/>
    <property type="match status" value="1"/>
</dbReference>
<dbReference type="InterPro" id="IPR039135">
    <property type="entry name" value="NAT9-like"/>
</dbReference>
<gene>
    <name evidence="5" type="ORF">BDQ12DRAFT_701234</name>
</gene>
<evidence type="ECO:0000256" key="1">
    <source>
        <dbReference type="ARBA" id="ARBA00009342"/>
    </source>
</evidence>
<protein>
    <submittedName>
        <fullName evidence="5">GNAT domain-containing protein</fullName>
    </submittedName>
</protein>
<dbReference type="InterPro" id="IPR016181">
    <property type="entry name" value="Acyl_CoA_acyltransferase"/>
</dbReference>
<dbReference type="Proteomes" id="UP000308652">
    <property type="component" value="Unassembled WGS sequence"/>
</dbReference>
<dbReference type="Gene3D" id="3.40.630.30">
    <property type="match status" value="1"/>
</dbReference>
<evidence type="ECO:0000259" key="4">
    <source>
        <dbReference type="Pfam" id="PF13302"/>
    </source>
</evidence>
<keyword evidence="2" id="KW-0808">Transferase</keyword>
<comment type="similarity">
    <text evidence="1">Belongs to the acetyltransferase family. GNAT subfamily.</text>
</comment>
<reference evidence="5 6" key="1">
    <citation type="journal article" date="2019" name="Nat. Ecol. Evol.">
        <title>Megaphylogeny resolves global patterns of mushroom evolution.</title>
        <authorList>
            <person name="Varga T."/>
            <person name="Krizsan K."/>
            <person name="Foldi C."/>
            <person name="Dima B."/>
            <person name="Sanchez-Garcia M."/>
            <person name="Sanchez-Ramirez S."/>
            <person name="Szollosi G.J."/>
            <person name="Szarkandi J.G."/>
            <person name="Papp V."/>
            <person name="Albert L."/>
            <person name="Andreopoulos W."/>
            <person name="Angelini C."/>
            <person name="Antonin V."/>
            <person name="Barry K.W."/>
            <person name="Bougher N.L."/>
            <person name="Buchanan P."/>
            <person name="Buyck B."/>
            <person name="Bense V."/>
            <person name="Catcheside P."/>
            <person name="Chovatia M."/>
            <person name="Cooper J."/>
            <person name="Damon W."/>
            <person name="Desjardin D."/>
            <person name="Finy P."/>
            <person name="Geml J."/>
            <person name="Haridas S."/>
            <person name="Hughes K."/>
            <person name="Justo A."/>
            <person name="Karasinski D."/>
            <person name="Kautmanova I."/>
            <person name="Kiss B."/>
            <person name="Kocsube S."/>
            <person name="Kotiranta H."/>
            <person name="LaButti K.M."/>
            <person name="Lechner B.E."/>
            <person name="Liimatainen K."/>
            <person name="Lipzen A."/>
            <person name="Lukacs Z."/>
            <person name="Mihaltcheva S."/>
            <person name="Morgado L.N."/>
            <person name="Niskanen T."/>
            <person name="Noordeloos M.E."/>
            <person name="Ohm R.A."/>
            <person name="Ortiz-Santana B."/>
            <person name="Ovrebo C."/>
            <person name="Racz N."/>
            <person name="Riley R."/>
            <person name="Savchenko A."/>
            <person name="Shiryaev A."/>
            <person name="Soop K."/>
            <person name="Spirin V."/>
            <person name="Szebenyi C."/>
            <person name="Tomsovsky M."/>
            <person name="Tulloss R.E."/>
            <person name="Uehling J."/>
            <person name="Grigoriev I.V."/>
            <person name="Vagvolgyi C."/>
            <person name="Papp T."/>
            <person name="Martin F.M."/>
            <person name="Miettinen O."/>
            <person name="Hibbett D.S."/>
            <person name="Nagy L.G."/>
        </authorList>
    </citation>
    <scope>NUCLEOTIDE SEQUENCE [LARGE SCALE GENOMIC DNA]</scope>
    <source>
        <strain evidence="5 6">CBS 166.37</strain>
    </source>
</reference>
<proteinExistence type="inferred from homology"/>